<dbReference type="CDD" id="cd00075">
    <property type="entry name" value="HATPase"/>
    <property type="match status" value="1"/>
</dbReference>
<keyword evidence="3" id="KW-1133">Transmembrane helix</keyword>
<feature type="transmembrane region" description="Helical" evidence="3">
    <location>
        <begin position="40"/>
        <end position="59"/>
    </location>
</feature>
<dbReference type="EMBL" id="JBGMEL010000005">
    <property type="protein sequence ID" value="MFA0790216.1"/>
    <property type="molecule type" value="Genomic_DNA"/>
</dbReference>
<evidence type="ECO:0000259" key="4">
    <source>
        <dbReference type="PROSITE" id="PS50109"/>
    </source>
</evidence>
<dbReference type="EC" id="2.7.13.3" evidence="2"/>
<keyword evidence="5" id="KW-0808">Transferase</keyword>
<dbReference type="Pfam" id="PF02518">
    <property type="entry name" value="HATPase_c"/>
    <property type="match status" value="1"/>
</dbReference>
<dbReference type="InterPro" id="IPR004358">
    <property type="entry name" value="Sig_transdc_His_kin-like_C"/>
</dbReference>
<feature type="transmembrane region" description="Helical" evidence="3">
    <location>
        <begin position="12"/>
        <end position="34"/>
    </location>
</feature>
<dbReference type="PRINTS" id="PR00344">
    <property type="entry name" value="BCTRLSENSOR"/>
</dbReference>
<organism evidence="5 6">
    <name type="scientific">Microbulbifer echini</name>
    <dbReference type="NCBI Taxonomy" id="1529067"/>
    <lineage>
        <taxon>Bacteria</taxon>
        <taxon>Pseudomonadati</taxon>
        <taxon>Pseudomonadota</taxon>
        <taxon>Gammaproteobacteria</taxon>
        <taxon>Cellvibrionales</taxon>
        <taxon>Microbulbiferaceae</taxon>
        <taxon>Microbulbifer</taxon>
    </lineage>
</organism>
<protein>
    <recommendedName>
        <fullName evidence="2">histidine kinase</fullName>
        <ecNumber evidence="2">2.7.13.3</ecNumber>
    </recommendedName>
</protein>
<keyword evidence="6" id="KW-1185">Reference proteome</keyword>
<dbReference type="SUPFAM" id="SSF47384">
    <property type="entry name" value="Homodimeric domain of signal transducing histidine kinase"/>
    <property type="match status" value="1"/>
</dbReference>
<evidence type="ECO:0000256" key="2">
    <source>
        <dbReference type="ARBA" id="ARBA00012438"/>
    </source>
</evidence>
<dbReference type="Proteomes" id="UP001569414">
    <property type="component" value="Unassembled WGS sequence"/>
</dbReference>
<dbReference type="Gene3D" id="3.30.565.10">
    <property type="entry name" value="Histidine kinase-like ATPase, C-terminal domain"/>
    <property type="match status" value="1"/>
</dbReference>
<dbReference type="PROSITE" id="PS50109">
    <property type="entry name" value="HIS_KIN"/>
    <property type="match status" value="1"/>
</dbReference>
<comment type="catalytic activity">
    <reaction evidence="1">
        <text>ATP + protein L-histidine = ADP + protein N-phospho-L-histidine.</text>
        <dbReference type="EC" id="2.7.13.3"/>
    </reaction>
</comment>
<evidence type="ECO:0000313" key="6">
    <source>
        <dbReference type="Proteomes" id="UP001569414"/>
    </source>
</evidence>
<dbReference type="PANTHER" id="PTHR43065">
    <property type="entry name" value="SENSOR HISTIDINE KINASE"/>
    <property type="match status" value="1"/>
</dbReference>
<dbReference type="InterPro" id="IPR003594">
    <property type="entry name" value="HATPase_dom"/>
</dbReference>
<dbReference type="SMART" id="SM00387">
    <property type="entry name" value="HATPase_c"/>
    <property type="match status" value="1"/>
</dbReference>
<proteinExistence type="predicted"/>
<comment type="caution">
    <text evidence="5">The sequence shown here is derived from an EMBL/GenBank/DDBJ whole genome shotgun (WGS) entry which is preliminary data.</text>
</comment>
<dbReference type="InterPro" id="IPR036890">
    <property type="entry name" value="HATPase_C_sf"/>
</dbReference>
<dbReference type="InterPro" id="IPR036097">
    <property type="entry name" value="HisK_dim/P_sf"/>
</dbReference>
<dbReference type="RefSeq" id="WP_371843037.1">
    <property type="nucleotide sequence ID" value="NZ_JBGMEL010000005.1"/>
</dbReference>
<accession>A0ABV4NMJ0</accession>
<evidence type="ECO:0000256" key="3">
    <source>
        <dbReference type="SAM" id="Phobius"/>
    </source>
</evidence>
<keyword evidence="3" id="KW-0812">Transmembrane</keyword>
<dbReference type="PANTHER" id="PTHR43065:SF51">
    <property type="entry name" value="HISTIDINE KINASE"/>
    <property type="match status" value="1"/>
</dbReference>
<keyword evidence="3" id="KW-0472">Membrane</keyword>
<evidence type="ECO:0000313" key="5">
    <source>
        <dbReference type="EMBL" id="MFA0790216.1"/>
    </source>
</evidence>
<sequence>MSKYFSLEGRILACTGLALAVGTTLPWLGIYLGLGPRLSWIAGLLLGVILIIVLIRLALSPLTTTLKSLQNGLLNFRDGDFSISLVPPRDVELQQITNLYNEIGEHLRRERAHIYQRELLLDTVIQSSPQALILVDQSEHIIYSNSSAKKLLNEGRPIQGLLLQKLLPNSPKEIASAIEHWEDGLFNYSDSNGTHSMHIGNSTFVLNAHKHRLIVLREMTKELTRAEVEVWKKVIRLISHELNNSLAPISSLAHSGKMLIAKPDKSAALEKVFDIIAERCKHLTEFTQGYASFAKLPPPSCREVNWRELIERIAPLQEFSLKGGLPEHPGYFDPIQIEQALLNLIKNSREAGSNSLDIELAISTDGLGQKLVITDRGCGMSEKILQQALLPFFSTKEQGVGLGLALCREIIDAHGGRIQLLNRNGGGLQITLWLPWAAEPTPKG</sequence>
<keyword evidence="5" id="KW-0418">Kinase</keyword>
<gene>
    <name evidence="5" type="ORF">ACCI51_06630</name>
</gene>
<dbReference type="GO" id="GO:0016301">
    <property type="term" value="F:kinase activity"/>
    <property type="evidence" value="ECO:0007669"/>
    <property type="project" value="UniProtKB-KW"/>
</dbReference>
<dbReference type="InterPro" id="IPR005467">
    <property type="entry name" value="His_kinase_dom"/>
</dbReference>
<evidence type="ECO:0000256" key="1">
    <source>
        <dbReference type="ARBA" id="ARBA00000085"/>
    </source>
</evidence>
<dbReference type="SUPFAM" id="SSF55874">
    <property type="entry name" value="ATPase domain of HSP90 chaperone/DNA topoisomerase II/histidine kinase"/>
    <property type="match status" value="1"/>
</dbReference>
<name>A0ABV4NMJ0_9GAMM</name>
<feature type="domain" description="Histidine kinase" evidence="4">
    <location>
        <begin position="237"/>
        <end position="438"/>
    </location>
</feature>
<reference evidence="5 6" key="1">
    <citation type="submission" date="2024-08" db="EMBL/GenBank/DDBJ databases">
        <authorList>
            <person name="Ishaq N."/>
        </authorList>
    </citation>
    <scope>NUCLEOTIDE SEQUENCE [LARGE SCALE GENOMIC DNA]</scope>
    <source>
        <strain evidence="5 6">JCM 30400</strain>
    </source>
</reference>